<sequence length="81" mass="9014">MPIASIIAVYFIVWWLCFFVVLPIGVRSQLEDGNVVPGTEPGAPTVTRMLPKIGMTSVLAVVVTLALFWALTNPWLQAYWH</sequence>
<keyword evidence="1" id="KW-0472">Membrane</keyword>
<keyword evidence="1" id="KW-1133">Transmembrane helix</keyword>
<dbReference type="RefSeq" id="WP_282211429.1">
    <property type="nucleotide sequence ID" value="NZ_CP118247.1"/>
</dbReference>
<feature type="transmembrane region" description="Helical" evidence="1">
    <location>
        <begin position="6"/>
        <end position="26"/>
    </location>
</feature>
<accession>A0ABY7YXD3</accession>
<dbReference type="EMBL" id="CP118247">
    <property type="protein sequence ID" value="WDR05911.1"/>
    <property type="molecule type" value="Genomic_DNA"/>
</dbReference>
<organism evidence="2 3">
    <name type="scientific">Devosia rhodophyticola</name>
    <dbReference type="NCBI Taxonomy" id="3026423"/>
    <lineage>
        <taxon>Bacteria</taxon>
        <taxon>Pseudomonadati</taxon>
        <taxon>Pseudomonadota</taxon>
        <taxon>Alphaproteobacteria</taxon>
        <taxon>Hyphomicrobiales</taxon>
        <taxon>Devosiaceae</taxon>
        <taxon>Devosia</taxon>
    </lineage>
</organism>
<evidence type="ECO:0000256" key="1">
    <source>
        <dbReference type="SAM" id="Phobius"/>
    </source>
</evidence>
<feature type="transmembrane region" description="Helical" evidence="1">
    <location>
        <begin position="53"/>
        <end position="71"/>
    </location>
</feature>
<dbReference type="Pfam" id="PF07330">
    <property type="entry name" value="DUF1467"/>
    <property type="match status" value="1"/>
</dbReference>
<dbReference type="InterPro" id="IPR009935">
    <property type="entry name" value="DUF1467"/>
</dbReference>
<protein>
    <submittedName>
        <fullName evidence="2">DUF1467 family protein</fullName>
    </submittedName>
</protein>
<evidence type="ECO:0000313" key="2">
    <source>
        <dbReference type="EMBL" id="WDR05911.1"/>
    </source>
</evidence>
<name>A0ABY7YXD3_9HYPH</name>
<keyword evidence="1" id="KW-0812">Transmembrane</keyword>
<proteinExistence type="predicted"/>
<keyword evidence="3" id="KW-1185">Reference proteome</keyword>
<evidence type="ECO:0000313" key="3">
    <source>
        <dbReference type="Proteomes" id="UP001222118"/>
    </source>
</evidence>
<reference evidence="2 3" key="1">
    <citation type="submission" date="2023-02" db="EMBL/GenBank/DDBJ databases">
        <title>Devosia chondri sp. nov., isolated from the phycosphere of marine algae.</title>
        <authorList>
            <person name="Kim J.M."/>
            <person name="Lee J.K."/>
            <person name="Choi B.J."/>
            <person name="Bayburt H."/>
            <person name="Jeon C.O."/>
        </authorList>
    </citation>
    <scope>NUCLEOTIDE SEQUENCE [LARGE SCALE GENOMIC DNA]</scope>
    <source>
        <strain evidence="2 3">G2-5</strain>
    </source>
</reference>
<dbReference type="Proteomes" id="UP001222118">
    <property type="component" value="Chromosome"/>
</dbReference>
<gene>
    <name evidence="2" type="ORF">PSQ90_00065</name>
</gene>